<dbReference type="GO" id="GO:0016020">
    <property type="term" value="C:membrane"/>
    <property type="evidence" value="ECO:0007669"/>
    <property type="project" value="InterPro"/>
</dbReference>
<keyword evidence="1" id="KW-0812">Transmembrane</keyword>
<dbReference type="Gene3D" id="3.90.1010.20">
    <property type="match status" value="1"/>
</dbReference>
<dbReference type="SMART" id="SM00900">
    <property type="entry name" value="FMN_bind"/>
    <property type="match status" value="1"/>
</dbReference>
<keyword evidence="1" id="KW-1133">Transmembrane helix</keyword>
<feature type="transmembrane region" description="Helical" evidence="1">
    <location>
        <begin position="6"/>
        <end position="25"/>
    </location>
</feature>
<dbReference type="Proteomes" id="UP000034189">
    <property type="component" value="Chromosome"/>
</dbReference>
<proteinExistence type="predicted"/>
<keyword evidence="1" id="KW-0472">Membrane</keyword>
<evidence type="ECO:0000259" key="2">
    <source>
        <dbReference type="SMART" id="SM00900"/>
    </source>
</evidence>
<dbReference type="EMBL" id="CP011114">
    <property type="protein sequence ID" value="AKG34107.1"/>
    <property type="molecule type" value="Genomic_DNA"/>
</dbReference>
<protein>
    <recommendedName>
        <fullName evidence="2">FMN-binding domain-containing protein</fullName>
    </recommendedName>
</protein>
<dbReference type="SMR" id="A0A0F7F7T6"/>
<dbReference type="InterPro" id="IPR007329">
    <property type="entry name" value="FMN-bd"/>
</dbReference>
<reference evidence="3 4" key="1">
    <citation type="submission" date="2015-03" db="EMBL/GenBank/DDBJ databases">
        <authorList>
            <person name="Abdul Halim M."/>
        </authorList>
    </citation>
    <scope>NUCLEOTIDE SEQUENCE [LARGE SCALE GENOMIC DNA]</scope>
    <source>
        <strain evidence="3 4">ATCC 35681</strain>
    </source>
</reference>
<name>A0A0F7F7T6_PAEDU</name>
<dbReference type="GO" id="GO:0010181">
    <property type="term" value="F:FMN binding"/>
    <property type="evidence" value="ECO:0007669"/>
    <property type="project" value="InterPro"/>
</dbReference>
<dbReference type="Pfam" id="PF04205">
    <property type="entry name" value="FMN_bind"/>
    <property type="match status" value="1"/>
</dbReference>
<dbReference type="HOGENOM" id="CLU_096350_0_0_9"/>
<evidence type="ECO:0000313" key="4">
    <source>
        <dbReference type="Proteomes" id="UP000034189"/>
    </source>
</evidence>
<dbReference type="RefSeq" id="WP_025695162.1">
    <property type="nucleotide sequence ID" value="NZ_ASQQ01000253.1"/>
</dbReference>
<dbReference type="PATRIC" id="fig|1333534.5.peg.1219"/>
<evidence type="ECO:0000256" key="1">
    <source>
        <dbReference type="SAM" id="Phobius"/>
    </source>
</evidence>
<sequence>MVLRNIMIGIIIIVLVGGIICWTLFSKELREGKNLPLTVVDFKRLADGTYTGTYEGGRFKWRANEVQVTVSSGKVARIALLKNTEGKPSEFTNELYDKVIRSQSLQVDTISGATITSKAYLKAVEDALLKAQK</sequence>
<dbReference type="AlphaFoldDB" id="A0A0F7F7T6"/>
<gene>
    <name evidence="3" type="ORF">VK70_05550</name>
</gene>
<feature type="domain" description="FMN-binding" evidence="2">
    <location>
        <begin position="62"/>
        <end position="131"/>
    </location>
</feature>
<accession>A0A0F7F7T6</accession>
<organism evidence="3 4">
    <name type="scientific">Paenibacillus durus ATCC 35681</name>
    <dbReference type="NCBI Taxonomy" id="1333534"/>
    <lineage>
        <taxon>Bacteria</taxon>
        <taxon>Bacillati</taxon>
        <taxon>Bacillota</taxon>
        <taxon>Bacilli</taxon>
        <taxon>Bacillales</taxon>
        <taxon>Paenibacillaceae</taxon>
        <taxon>Paenibacillus</taxon>
    </lineage>
</organism>
<evidence type="ECO:0000313" key="3">
    <source>
        <dbReference type="EMBL" id="AKG34107.1"/>
    </source>
</evidence>
<reference evidence="3 4" key="2">
    <citation type="journal article" date="2016" name="Genome Announc.">
        <title>Genome Sequence of a Gram-Positive Diazotroph, Paenibacillus durus Type Strain ATCC 35681.</title>
        <authorList>
            <person name="Halim M.A."/>
            <person name="Rahman A.Y."/>
            <person name="Sim K.S."/>
            <person name="Yam H.C."/>
            <person name="Rahim A.A."/>
            <person name="Ghazali A.H."/>
            <person name="Najimudin N."/>
        </authorList>
    </citation>
    <scope>NUCLEOTIDE SEQUENCE [LARGE SCALE GENOMIC DNA]</scope>
    <source>
        <strain evidence="3 4">ATCC 35681</strain>
    </source>
</reference>
<dbReference type="OrthoDB" id="307864at2"/>